<dbReference type="AlphaFoldDB" id="X1JKT8"/>
<dbReference type="EMBL" id="BARU01042182">
    <property type="protein sequence ID" value="GAH82070.1"/>
    <property type="molecule type" value="Genomic_DNA"/>
</dbReference>
<organism evidence="2">
    <name type="scientific">marine sediment metagenome</name>
    <dbReference type="NCBI Taxonomy" id="412755"/>
    <lineage>
        <taxon>unclassified sequences</taxon>
        <taxon>metagenomes</taxon>
        <taxon>ecological metagenomes</taxon>
    </lineage>
</organism>
<keyword evidence="1" id="KW-1133">Transmembrane helix</keyword>
<keyword evidence="1" id="KW-0812">Transmembrane</keyword>
<feature type="transmembrane region" description="Helical" evidence="1">
    <location>
        <begin position="20"/>
        <end position="41"/>
    </location>
</feature>
<sequence>MTDWIFQGIGALTGKVAQSIAGVPAGIFLFILSLIVSFYLLKDARKIRSALINYIPKEYQKKVSEF</sequence>
<evidence type="ECO:0000313" key="2">
    <source>
        <dbReference type="EMBL" id="GAH82070.1"/>
    </source>
</evidence>
<feature type="non-terminal residue" evidence="2">
    <location>
        <position position="66"/>
    </location>
</feature>
<accession>X1JKT8</accession>
<name>X1JKT8_9ZZZZ</name>
<gene>
    <name evidence="2" type="ORF">S03H2_64867</name>
</gene>
<comment type="caution">
    <text evidence="2">The sequence shown here is derived from an EMBL/GenBank/DDBJ whole genome shotgun (WGS) entry which is preliminary data.</text>
</comment>
<protein>
    <submittedName>
        <fullName evidence="2">Uncharacterized protein</fullName>
    </submittedName>
</protein>
<reference evidence="2" key="1">
    <citation type="journal article" date="2014" name="Front. Microbiol.">
        <title>High frequency of phylogenetically diverse reductive dehalogenase-homologous genes in deep subseafloor sedimentary metagenomes.</title>
        <authorList>
            <person name="Kawai M."/>
            <person name="Futagami T."/>
            <person name="Toyoda A."/>
            <person name="Takaki Y."/>
            <person name="Nishi S."/>
            <person name="Hori S."/>
            <person name="Arai W."/>
            <person name="Tsubouchi T."/>
            <person name="Morono Y."/>
            <person name="Uchiyama I."/>
            <person name="Ito T."/>
            <person name="Fujiyama A."/>
            <person name="Inagaki F."/>
            <person name="Takami H."/>
        </authorList>
    </citation>
    <scope>NUCLEOTIDE SEQUENCE</scope>
    <source>
        <strain evidence="2">Expedition CK06-06</strain>
    </source>
</reference>
<evidence type="ECO:0000256" key="1">
    <source>
        <dbReference type="SAM" id="Phobius"/>
    </source>
</evidence>
<proteinExistence type="predicted"/>
<keyword evidence="1" id="KW-0472">Membrane</keyword>